<name>A0A6J7J936_9ZZZZ</name>
<dbReference type="GO" id="GO:0009236">
    <property type="term" value="P:cobalamin biosynthetic process"/>
    <property type="evidence" value="ECO:0007669"/>
    <property type="project" value="UniProtKB-UniPathway"/>
</dbReference>
<dbReference type="GO" id="GO:0016994">
    <property type="term" value="F:precorrin-6A reductase activity"/>
    <property type="evidence" value="ECO:0007669"/>
    <property type="project" value="InterPro"/>
</dbReference>
<dbReference type="PROSITE" id="PS51014">
    <property type="entry name" value="COBK_CBIJ"/>
    <property type="match status" value="1"/>
</dbReference>
<organism evidence="5">
    <name type="scientific">freshwater metagenome</name>
    <dbReference type="NCBI Taxonomy" id="449393"/>
    <lineage>
        <taxon>unclassified sequences</taxon>
        <taxon>metagenomes</taxon>
        <taxon>ecological metagenomes</taxon>
    </lineage>
</organism>
<dbReference type="EMBL" id="CAFBMK010000231">
    <property type="protein sequence ID" value="CAB4939650.1"/>
    <property type="molecule type" value="Genomic_DNA"/>
</dbReference>
<feature type="region of interest" description="Disordered" evidence="4">
    <location>
        <begin position="1"/>
        <end position="40"/>
    </location>
</feature>
<evidence type="ECO:0000256" key="2">
    <source>
        <dbReference type="ARBA" id="ARBA00022573"/>
    </source>
</evidence>
<dbReference type="NCBIfam" id="NF005968">
    <property type="entry name" value="PRK08057.1-2"/>
    <property type="match status" value="1"/>
</dbReference>
<protein>
    <submittedName>
        <fullName evidence="5">Unannotated protein</fullName>
    </submittedName>
</protein>
<evidence type="ECO:0000256" key="4">
    <source>
        <dbReference type="SAM" id="MobiDB-lite"/>
    </source>
</evidence>
<keyword evidence="2" id="KW-0169">Cobalamin biosynthesis</keyword>
<gene>
    <name evidence="5" type="ORF">UFOPK3564_02868</name>
</gene>
<evidence type="ECO:0000313" key="5">
    <source>
        <dbReference type="EMBL" id="CAB4939650.1"/>
    </source>
</evidence>
<dbReference type="InterPro" id="IPR003723">
    <property type="entry name" value="Precorrin-6x_reduct"/>
</dbReference>
<dbReference type="NCBIfam" id="TIGR00715">
    <property type="entry name" value="precor6x_red"/>
    <property type="match status" value="1"/>
</dbReference>
<comment type="pathway">
    <text evidence="1">Cofactor biosynthesis; adenosylcobalamin biosynthesis.</text>
</comment>
<dbReference type="Pfam" id="PF02571">
    <property type="entry name" value="CbiJ"/>
    <property type="match status" value="1"/>
</dbReference>
<dbReference type="PANTHER" id="PTHR36925">
    <property type="entry name" value="COBALT-PRECORRIN-6A REDUCTASE"/>
    <property type="match status" value="1"/>
</dbReference>
<reference evidence="5" key="1">
    <citation type="submission" date="2020-05" db="EMBL/GenBank/DDBJ databases">
        <authorList>
            <person name="Chiriac C."/>
            <person name="Salcher M."/>
            <person name="Ghai R."/>
            <person name="Kavagutti S V."/>
        </authorList>
    </citation>
    <scope>NUCLEOTIDE SEQUENCE</scope>
</reference>
<dbReference type="PANTHER" id="PTHR36925:SF1">
    <property type="entry name" value="COBALT-PRECORRIN-6A REDUCTASE"/>
    <property type="match status" value="1"/>
</dbReference>
<keyword evidence="3" id="KW-0560">Oxidoreductase</keyword>
<sequence>MSAGPGGAAAPGGSGDADRAPSAGGRSGATPASSDVGDRGGLPSPRCVLVLGGTAEARELASLLHARPDLRVVTSLAGRVAAPRALPGEVRVGGFGGTDQLAAWVVEHDVAVVVDATHPFAAGISRNAAEACGAAGVPLVALRRPGWTAGPGDDWHDATDLADAARRVAGLGRRVLLAIGRQEVGAFAGVDDAWFLVRAIETPDGPLPPRHELLLDRGPYALQDERELLAEHRIDLVVTKDSGGDATRAKLDAARERGVPVLVVRRPPAPEGPGIEVVDAAPAAAAAVAAAVMR</sequence>
<proteinExistence type="predicted"/>
<dbReference type="AlphaFoldDB" id="A0A6J7J936"/>
<evidence type="ECO:0000256" key="3">
    <source>
        <dbReference type="ARBA" id="ARBA00023002"/>
    </source>
</evidence>
<evidence type="ECO:0000256" key="1">
    <source>
        <dbReference type="ARBA" id="ARBA00004953"/>
    </source>
</evidence>
<feature type="compositionally biased region" description="Gly residues" evidence="4">
    <location>
        <begin position="1"/>
        <end position="15"/>
    </location>
</feature>
<accession>A0A6J7J936</accession>
<dbReference type="UniPathway" id="UPA00148"/>